<protein>
    <submittedName>
        <fullName evidence="1">Uncharacterized protein</fullName>
    </submittedName>
</protein>
<name>A0ACB9Q1Z8_BAUVA</name>
<dbReference type="Proteomes" id="UP000828941">
    <property type="component" value="Chromosome 2"/>
</dbReference>
<comment type="caution">
    <text evidence="1">The sequence shown here is derived from an EMBL/GenBank/DDBJ whole genome shotgun (WGS) entry which is preliminary data.</text>
</comment>
<evidence type="ECO:0000313" key="1">
    <source>
        <dbReference type="EMBL" id="KAI4354821.1"/>
    </source>
</evidence>
<reference evidence="1 2" key="1">
    <citation type="journal article" date="2022" name="DNA Res.">
        <title>Chromosomal-level genome assembly of the orchid tree Bauhinia variegata (Leguminosae; Cercidoideae) supports the allotetraploid origin hypothesis of Bauhinia.</title>
        <authorList>
            <person name="Zhong Y."/>
            <person name="Chen Y."/>
            <person name="Zheng D."/>
            <person name="Pang J."/>
            <person name="Liu Y."/>
            <person name="Luo S."/>
            <person name="Meng S."/>
            <person name="Qian L."/>
            <person name="Wei D."/>
            <person name="Dai S."/>
            <person name="Zhou R."/>
        </authorList>
    </citation>
    <scope>NUCLEOTIDE SEQUENCE [LARGE SCALE GENOMIC DNA]</scope>
    <source>
        <strain evidence="1">BV-YZ2020</strain>
    </source>
</reference>
<proteinExistence type="predicted"/>
<accession>A0ACB9Q1Z8</accession>
<gene>
    <name evidence="1" type="ORF">L6164_003654</name>
</gene>
<keyword evidence="2" id="KW-1185">Reference proteome</keyword>
<organism evidence="1 2">
    <name type="scientific">Bauhinia variegata</name>
    <name type="common">Purple orchid tree</name>
    <name type="synonym">Phanera variegata</name>
    <dbReference type="NCBI Taxonomy" id="167791"/>
    <lineage>
        <taxon>Eukaryota</taxon>
        <taxon>Viridiplantae</taxon>
        <taxon>Streptophyta</taxon>
        <taxon>Embryophyta</taxon>
        <taxon>Tracheophyta</taxon>
        <taxon>Spermatophyta</taxon>
        <taxon>Magnoliopsida</taxon>
        <taxon>eudicotyledons</taxon>
        <taxon>Gunneridae</taxon>
        <taxon>Pentapetalae</taxon>
        <taxon>rosids</taxon>
        <taxon>fabids</taxon>
        <taxon>Fabales</taxon>
        <taxon>Fabaceae</taxon>
        <taxon>Cercidoideae</taxon>
        <taxon>Cercideae</taxon>
        <taxon>Bauhiniinae</taxon>
        <taxon>Bauhinia</taxon>
    </lineage>
</organism>
<dbReference type="EMBL" id="CM039427">
    <property type="protein sequence ID" value="KAI4354821.1"/>
    <property type="molecule type" value="Genomic_DNA"/>
</dbReference>
<sequence length="66" mass="7669">MMAVADQERYLVPYVMLERVCFLLEPHEEWVVNLLAFIDKKKNIQTLIIFTHGSWQQGKVDSSCVG</sequence>
<evidence type="ECO:0000313" key="2">
    <source>
        <dbReference type="Proteomes" id="UP000828941"/>
    </source>
</evidence>